<keyword evidence="3" id="KW-1185">Reference proteome</keyword>
<reference evidence="2 3" key="1">
    <citation type="submission" date="2024-08" db="EMBL/GenBank/DDBJ databases">
        <title>Whole-genome sequencing of halo(alkali)philic microorganisms from hypersaline lakes.</title>
        <authorList>
            <person name="Sorokin D.Y."/>
            <person name="Merkel A.Y."/>
            <person name="Messina E."/>
            <person name="Yakimov M."/>
        </authorList>
    </citation>
    <scope>NUCLEOTIDE SEQUENCE [LARGE SCALE GENOMIC DNA]</scope>
    <source>
        <strain evidence="2 3">Cl-TMA</strain>
    </source>
</reference>
<evidence type="ECO:0000256" key="1">
    <source>
        <dbReference type="SAM" id="SignalP"/>
    </source>
</evidence>
<dbReference type="Proteomes" id="UP001575181">
    <property type="component" value="Unassembled WGS sequence"/>
</dbReference>
<dbReference type="Gene3D" id="2.40.160.60">
    <property type="entry name" value="Outer membrane protein transport protein (OMPP1/FadL/TodX)"/>
    <property type="match status" value="2"/>
</dbReference>
<dbReference type="Pfam" id="PF13729">
    <property type="entry name" value="TraF_2"/>
    <property type="match status" value="1"/>
</dbReference>
<evidence type="ECO:0000313" key="3">
    <source>
        <dbReference type="Proteomes" id="UP001575181"/>
    </source>
</evidence>
<dbReference type="RefSeq" id="WP_373655152.1">
    <property type="nucleotide sequence ID" value="NZ_JBGUAW010000003.1"/>
</dbReference>
<comment type="caution">
    <text evidence="2">The sequence shown here is derived from an EMBL/GenBank/DDBJ whole genome shotgun (WGS) entry which is preliminary data.</text>
</comment>
<feature type="chain" id="PRO_5045729457" evidence="1">
    <location>
        <begin position="37"/>
        <end position="515"/>
    </location>
</feature>
<dbReference type="EMBL" id="JBGUAW010000003">
    <property type="protein sequence ID" value="MFA9460369.1"/>
    <property type="molecule type" value="Genomic_DNA"/>
</dbReference>
<name>A0ABV4TT98_9GAMM</name>
<dbReference type="InterPro" id="IPR032811">
    <property type="entry name" value="Put_conjugal_transfer"/>
</dbReference>
<organism evidence="2 3">
    <name type="scientific">Thiohalorhabdus methylotrophus</name>
    <dbReference type="NCBI Taxonomy" id="3242694"/>
    <lineage>
        <taxon>Bacteria</taxon>
        <taxon>Pseudomonadati</taxon>
        <taxon>Pseudomonadota</taxon>
        <taxon>Gammaproteobacteria</taxon>
        <taxon>Thiohalorhabdales</taxon>
        <taxon>Thiohalorhabdaceae</taxon>
        <taxon>Thiohalorhabdus</taxon>
    </lineage>
</organism>
<gene>
    <name evidence="2" type="primary">traF</name>
    <name evidence="2" type="ORF">ACERLL_05955</name>
</gene>
<keyword evidence="1" id="KW-0732">Signal</keyword>
<accession>A0ABV4TT98</accession>
<proteinExistence type="predicted"/>
<evidence type="ECO:0000313" key="2">
    <source>
        <dbReference type="EMBL" id="MFA9460369.1"/>
    </source>
</evidence>
<sequence length="515" mass="54985">MPASPRKDRGRAPGIRYGRAFLAGIVAACTVPPAHALDTFFVGPRAQGMAGALTAAVDDTDAQYYNPAAFGFFHRDASIRFDNNDLARKLYGHGADAGIGLRASGKMGEYLHTLSTTDLDALTNGIDSPSEAEDLLAFTESLGGIDDKGTGLMVDSNAGAAVRFRHFGIGIRALGQASAQVTELDSANLGISTDQLDTEIQNNVTSDGSKTIDDLTVLSADQKDSLAAAGFADQTIVDLDTLADEQGLSTEDADAAVQVLDDVAGSSGSGTSSTVSENGTLLTLKGFLLTEVPVTYGHAFNDRWAVGANLKLMRGRVYGNHVLVFDSDAGDVLAKTDERYEETSRVGVDVGIMARYPRVNFGLMARNLNSPTFDGFTYTDANGDSYSISDVEVEPQVRAGVALIPFHTVTFELDYDLTRNDTVLRGYDTQMLAGGMEWDILRIVAVRAGAYRNLAERDMGTVYTGGLGLNLWTVRADLSLAMSAETTTVKNLDIPFYGNRLPKEMRASLKVSADF</sequence>
<feature type="signal peptide" evidence="1">
    <location>
        <begin position="1"/>
        <end position="36"/>
    </location>
</feature>
<protein>
    <submittedName>
        <fullName evidence="2">Conjugal transfer protein TraF</fullName>
    </submittedName>
</protein>